<dbReference type="PROSITE" id="PS50082">
    <property type="entry name" value="WD_REPEATS_2"/>
    <property type="match status" value="1"/>
</dbReference>
<dbReference type="PRINTS" id="PR00929">
    <property type="entry name" value="ATHOOK"/>
</dbReference>
<evidence type="ECO:0000256" key="5">
    <source>
        <dbReference type="SAM" id="MobiDB-lite"/>
    </source>
</evidence>
<dbReference type="InterPro" id="IPR013087">
    <property type="entry name" value="Znf_C2H2_type"/>
</dbReference>
<dbReference type="SMART" id="SM00384">
    <property type="entry name" value="AT_hook"/>
    <property type="match status" value="4"/>
</dbReference>
<evidence type="ECO:0000256" key="3">
    <source>
        <dbReference type="ARBA" id="ARBA00023242"/>
    </source>
</evidence>
<dbReference type="InterPro" id="IPR017956">
    <property type="entry name" value="AT_hook_DNA-bd_motif"/>
</dbReference>
<feature type="domain" description="C2H2-type" evidence="6">
    <location>
        <begin position="551"/>
        <end position="572"/>
    </location>
</feature>
<dbReference type="GO" id="GO:0003677">
    <property type="term" value="F:DNA binding"/>
    <property type="evidence" value="ECO:0007669"/>
    <property type="project" value="InterPro"/>
</dbReference>
<feature type="domain" description="C2H2-type" evidence="6">
    <location>
        <begin position="459"/>
        <end position="481"/>
    </location>
</feature>
<keyword evidence="4" id="KW-0853">WD repeat</keyword>
<feature type="repeat" description="WD" evidence="4">
    <location>
        <begin position="1076"/>
        <end position="1119"/>
    </location>
</feature>
<dbReference type="STRING" id="456900.A0A195CSP7"/>
<dbReference type="InterPro" id="IPR015943">
    <property type="entry name" value="WD40/YVTN_repeat-like_dom_sf"/>
</dbReference>
<dbReference type="PANTHER" id="PTHR15052:SF2">
    <property type="entry name" value="GENERAL TRANSCRIPTION FACTOR 3C POLYPEPTIDE 2"/>
    <property type="match status" value="1"/>
</dbReference>
<dbReference type="GO" id="GO:0000127">
    <property type="term" value="C:transcription factor TFIIIC complex"/>
    <property type="evidence" value="ECO:0007669"/>
    <property type="project" value="TreeGrafter"/>
</dbReference>
<dbReference type="Gene3D" id="2.130.10.10">
    <property type="entry name" value="YVTN repeat-like/Quinoprotein amine dehydrogenase"/>
    <property type="match status" value="1"/>
</dbReference>
<feature type="domain" description="C2H2-type" evidence="6">
    <location>
        <begin position="645"/>
        <end position="667"/>
    </location>
</feature>
<feature type="region of interest" description="Disordered" evidence="5">
    <location>
        <begin position="325"/>
        <end position="389"/>
    </location>
</feature>
<sequence>SISNENIVLLETERKHNETLDIQYPNIKNNNNCKSRSILEKHCVLENLLQNPSNNFISIGVNKTDNMEQKIHATESEINLNRNKVPESCKLVTLQNTVKKKYLFSVKPGTSMKSKSPDILAFRNRSISSLHKSCTVEDNANVKKTISDQNEKDFQRGKINDVIITNNFFRSLTDDNNLSIKTQNQIVNEQYIILSDERTAAKYKQTEKIKNGVTVLPAKPTRSLPTNLKVSIEDNNKKSKLVEVKNKLTNSTQLCADETNMEDNEQNQSFAVQNIKKKMGRPRKVINDSIDQITPTNSKDKYDILQEIPETESITRDRRCANKIRTVSSMSDETSTEEEIFVKKRGRPLGSRGRNKKRGRGRPRGSVKNNKQSQSFAVQNIKKKRGRPRKVINDSIDQITPLQNLVDTEYTTGLTTHVSRSRTESSETDDTNATSCTVNTKNDVIDLNVPHIEKAIQMVTCAKCDQEISKKQWSSHNLNYHNNMAWRKDDEPLDFENDIKLLKKVLTAALKQKKKFFTCEKCEAVKRSVGGFISHMQFCGKSEEERQALMITCPICNAIMMPSSMEVHERYHRQLEQNKIKEADVRIERTKRKAAEKAVPRILEFTKSLKEQNSSTNDVVQITDKKKIPSIWKVMWKKELESGVISCKHIGCTFTCSSYETICEHYYQCDFIPQENFMCKICKFSADSRDKIIDHITEIHSGNNDLEKYSDYETEEDEYLSDESILECDVKRKFNSHHLSKIKSDNTKIYRKMVFLDKEITQNPHSNELFKSALLWTLDFEQKNYELALFKDDMPNCFTLLKNNDAARYFPELTVSMAFKCVNVNSSKTSSDNDSWKRMNRFEGDIYETVPTFFVGGPVWALAWLPIPLPMWSKNPTQYVAISTHPTMESKYTVGKKYLGPNVLQIWDIGSLNHQINSKNRSPVLAYAIAHNSGTIWCLEWCPSGCYQDVDLDNYKADERKIKRMGLLAAACSDGCINIYSLPFADELKFEKTENNSWPIYKTDPVMTLVVNTFMYDNNEQNWQCTKLSWTKEHGHSIIAAGFSNGYIALWHLTTVSPLLLNLRMNTKFINAYHHFFAHYNAITMVALVPYGNSRFLASASVDKSYKFWDLEDTSAPQSYVKKGIVSNGVWMTNWPCAVLSFDDALGYHYTHTMTVPLREYGYKFCPILATNSPTYSLAVSDHANSIAHGTSAGEVMTIFPHQLLYSEKILPKKRQLNSFIEAMDFLEEQQLGNNENNESEDKKRYSKEYHYMPETYNECKDRFGIVFHDNLMDLEKYIASSKPNKDTLNNDKLMSIPIEQYPFTSANRMAWNPNDWSYLWLATSYQNGLVRLLNLNFMNKFRDLNTLLQTRVKSMLDKKEQTNDDK</sequence>
<feature type="compositionally biased region" description="Basic residues" evidence="5">
    <location>
        <begin position="343"/>
        <end position="365"/>
    </location>
</feature>
<dbReference type="InterPro" id="IPR001680">
    <property type="entry name" value="WD40_rpt"/>
</dbReference>
<reference evidence="7 8" key="1">
    <citation type="submission" date="2016-03" db="EMBL/GenBank/DDBJ databases">
        <title>Cyphomyrmex costatus WGS genome.</title>
        <authorList>
            <person name="Nygaard S."/>
            <person name="Hu H."/>
            <person name="Boomsma J."/>
            <person name="Zhang G."/>
        </authorList>
    </citation>
    <scope>NUCLEOTIDE SEQUENCE [LARGE SCALE GENOMIC DNA]</scope>
    <source>
        <strain evidence="7">MS0001</strain>
        <tissue evidence="7">Whole body</tissue>
    </source>
</reference>
<comment type="subcellular location">
    <subcellularLocation>
        <location evidence="1">Nucleus</location>
    </subcellularLocation>
</comment>
<dbReference type="GO" id="GO:0006383">
    <property type="term" value="P:transcription by RNA polymerase III"/>
    <property type="evidence" value="ECO:0007669"/>
    <property type="project" value="TreeGrafter"/>
</dbReference>
<dbReference type="GO" id="GO:0005634">
    <property type="term" value="C:nucleus"/>
    <property type="evidence" value="ECO:0007669"/>
    <property type="project" value="UniProtKB-SubCell"/>
</dbReference>
<feature type="compositionally biased region" description="Polar residues" evidence="5">
    <location>
        <begin position="367"/>
        <end position="378"/>
    </location>
</feature>
<name>A0A195CSP7_9HYME</name>
<proteinExistence type="predicted"/>
<dbReference type="EMBL" id="KQ977329">
    <property type="protein sequence ID" value="KYN03552.1"/>
    <property type="molecule type" value="Genomic_DNA"/>
</dbReference>
<feature type="domain" description="C2H2-type" evidence="6">
    <location>
        <begin position="517"/>
        <end position="537"/>
    </location>
</feature>
<protein>
    <submittedName>
        <fullName evidence="7">General transcription factor 3C polypeptide 2</fullName>
    </submittedName>
</protein>
<evidence type="ECO:0000313" key="7">
    <source>
        <dbReference type="EMBL" id="KYN03552.1"/>
    </source>
</evidence>
<dbReference type="Pfam" id="PF00400">
    <property type="entry name" value="WD40"/>
    <property type="match status" value="2"/>
</dbReference>
<feature type="domain" description="C2H2-type" evidence="6">
    <location>
        <begin position="677"/>
        <end position="700"/>
    </location>
</feature>
<feature type="non-terminal residue" evidence="7">
    <location>
        <position position="1"/>
    </location>
</feature>
<evidence type="ECO:0000256" key="4">
    <source>
        <dbReference type="PROSITE-ProRule" id="PRU00221"/>
    </source>
</evidence>
<evidence type="ECO:0000313" key="8">
    <source>
        <dbReference type="Proteomes" id="UP000078542"/>
    </source>
</evidence>
<evidence type="ECO:0000256" key="2">
    <source>
        <dbReference type="ARBA" id="ARBA00023163"/>
    </source>
</evidence>
<gene>
    <name evidence="7" type="ORF">ALC62_05679</name>
</gene>
<dbReference type="SMART" id="SM00355">
    <property type="entry name" value="ZnF_C2H2"/>
    <property type="match status" value="5"/>
</dbReference>
<dbReference type="SMART" id="SM00320">
    <property type="entry name" value="WD40"/>
    <property type="match status" value="4"/>
</dbReference>
<keyword evidence="8" id="KW-1185">Reference proteome</keyword>
<dbReference type="InterPro" id="IPR036322">
    <property type="entry name" value="WD40_repeat_dom_sf"/>
</dbReference>
<keyword evidence="2" id="KW-0804">Transcription</keyword>
<dbReference type="InterPro" id="IPR052416">
    <property type="entry name" value="GTF3C_component"/>
</dbReference>
<evidence type="ECO:0000259" key="6">
    <source>
        <dbReference type="SMART" id="SM00355"/>
    </source>
</evidence>
<keyword evidence="3" id="KW-0539">Nucleus</keyword>
<accession>A0A195CSP7</accession>
<organism evidence="7 8">
    <name type="scientific">Cyphomyrmex costatus</name>
    <dbReference type="NCBI Taxonomy" id="456900"/>
    <lineage>
        <taxon>Eukaryota</taxon>
        <taxon>Metazoa</taxon>
        <taxon>Ecdysozoa</taxon>
        <taxon>Arthropoda</taxon>
        <taxon>Hexapoda</taxon>
        <taxon>Insecta</taxon>
        <taxon>Pterygota</taxon>
        <taxon>Neoptera</taxon>
        <taxon>Endopterygota</taxon>
        <taxon>Hymenoptera</taxon>
        <taxon>Apocrita</taxon>
        <taxon>Aculeata</taxon>
        <taxon>Formicoidea</taxon>
        <taxon>Formicidae</taxon>
        <taxon>Myrmicinae</taxon>
        <taxon>Cyphomyrmex</taxon>
    </lineage>
</organism>
<dbReference type="SUPFAM" id="SSF50978">
    <property type="entry name" value="WD40 repeat-like"/>
    <property type="match status" value="1"/>
</dbReference>
<dbReference type="PANTHER" id="PTHR15052">
    <property type="entry name" value="RNA POLYMERASE III TRANSCRIPTION INITIATION FACTOR COMPLEX SUBUNIT"/>
    <property type="match status" value="1"/>
</dbReference>
<evidence type="ECO:0000256" key="1">
    <source>
        <dbReference type="ARBA" id="ARBA00004123"/>
    </source>
</evidence>
<dbReference type="Proteomes" id="UP000078542">
    <property type="component" value="Unassembled WGS sequence"/>
</dbReference>